<evidence type="ECO:0000313" key="2">
    <source>
        <dbReference type="EMBL" id="MTV64490.1"/>
    </source>
</evidence>
<dbReference type="AlphaFoldDB" id="A0A6G2D6L7"/>
<accession>A0A6G2D6L7</accession>
<feature type="non-terminal residue" evidence="2">
    <location>
        <position position="85"/>
    </location>
</feature>
<dbReference type="RefSeq" id="WP_196301489.1">
    <property type="nucleotide sequence ID" value="NZ_WNHJ01000850.1"/>
</dbReference>
<feature type="domain" description="Bacteriophage Mu GpT" evidence="1">
    <location>
        <begin position="21"/>
        <end position="81"/>
    </location>
</feature>
<dbReference type="EMBL" id="WNHJ01000850">
    <property type="protein sequence ID" value="MTV64490.1"/>
    <property type="molecule type" value="Genomic_DNA"/>
</dbReference>
<gene>
    <name evidence="2" type="ORF">GM539_14235</name>
</gene>
<sequence length="85" mass="9452">ITRATNAGYLLNAASTAQDDNILKGTATVLVIPELEADSSTTWYLADTTKPVKPFIFQQRRMPNRIDVMNKPTDPNVFSDRVVKV</sequence>
<dbReference type="InterPro" id="IPR018774">
    <property type="entry name" value="Phage_Mu_GpT"/>
</dbReference>
<organism evidence="2 3">
    <name type="scientific">Streptococcus pneumoniae</name>
    <dbReference type="NCBI Taxonomy" id="1313"/>
    <lineage>
        <taxon>Bacteria</taxon>
        <taxon>Bacillati</taxon>
        <taxon>Bacillota</taxon>
        <taxon>Bacilli</taxon>
        <taxon>Lactobacillales</taxon>
        <taxon>Streptococcaceae</taxon>
        <taxon>Streptococcus</taxon>
    </lineage>
</organism>
<dbReference type="Proteomes" id="UP000474228">
    <property type="component" value="Unassembled WGS sequence"/>
</dbReference>
<dbReference type="Pfam" id="PF10124">
    <property type="entry name" value="Mu-like_gpT"/>
    <property type="match status" value="1"/>
</dbReference>
<protein>
    <recommendedName>
        <fullName evidence="1">Bacteriophage Mu GpT domain-containing protein</fullName>
    </recommendedName>
</protein>
<evidence type="ECO:0000259" key="1">
    <source>
        <dbReference type="Pfam" id="PF10124"/>
    </source>
</evidence>
<proteinExistence type="predicted"/>
<comment type="caution">
    <text evidence="2">The sequence shown here is derived from an EMBL/GenBank/DDBJ whole genome shotgun (WGS) entry which is preliminary data.</text>
</comment>
<name>A0A6G2D6L7_STREE</name>
<evidence type="ECO:0000313" key="3">
    <source>
        <dbReference type="Proteomes" id="UP000474228"/>
    </source>
</evidence>
<feature type="non-terminal residue" evidence="2">
    <location>
        <position position="1"/>
    </location>
</feature>
<reference evidence="2 3" key="1">
    <citation type="submission" date="2019-11" db="EMBL/GenBank/DDBJ databases">
        <title>Growth characteristics of pneumococcus vary with the chemical composition of the capsule and with environmental conditions.</title>
        <authorList>
            <person name="Tothpal A."/>
            <person name="Desobry K."/>
            <person name="Joshi S."/>
            <person name="Wyllie A.L."/>
            <person name="Weinberger D.M."/>
        </authorList>
    </citation>
    <scope>NUCLEOTIDE SEQUENCE [LARGE SCALE GENOMIC DNA]</scope>
    <source>
        <strain evidence="3">pnumococcus22F</strain>
    </source>
</reference>